<evidence type="ECO:0000313" key="3">
    <source>
        <dbReference type="Proteomes" id="UP000178735"/>
    </source>
</evidence>
<comment type="caution">
    <text evidence="2">The sequence shown here is derived from an EMBL/GenBank/DDBJ whole genome shotgun (WGS) entry which is preliminary data.</text>
</comment>
<feature type="domain" description="Lysozyme inhibitor LprI-like N-terminal" evidence="1">
    <location>
        <begin position="47"/>
        <end position="140"/>
    </location>
</feature>
<dbReference type="AlphaFoldDB" id="A0A1F7X0D5"/>
<dbReference type="STRING" id="1817813.A2008_07190"/>
<dbReference type="Gene3D" id="1.20.1270.180">
    <property type="match status" value="1"/>
</dbReference>
<protein>
    <recommendedName>
        <fullName evidence="1">Lysozyme inhibitor LprI-like N-terminal domain-containing protein</fullName>
    </recommendedName>
</protein>
<dbReference type="InterPro" id="IPR009739">
    <property type="entry name" value="LprI-like_N"/>
</dbReference>
<sequence>MLFLSTELFFSLSLVFSAVLSPILIMPALAAESESRKHEIDIFVDKAMDKDPSTAGMIKAMDEGEKLWDAELNKYYKLLSEKMDKESKAELKKAQLAWITFRDAEFAMIADIYSKQEGTMYRVIAVSLRMEVVKRRALDLKNLYQELFVIK</sequence>
<dbReference type="Pfam" id="PF07007">
    <property type="entry name" value="LprI"/>
    <property type="match status" value="1"/>
</dbReference>
<gene>
    <name evidence="2" type="ORF">A2008_07190</name>
</gene>
<dbReference type="Proteomes" id="UP000178735">
    <property type="component" value="Unassembled WGS sequence"/>
</dbReference>
<dbReference type="PANTHER" id="PTHR39176:SF1">
    <property type="entry name" value="PERIPLASMIC PROTEIN"/>
    <property type="match status" value="1"/>
</dbReference>
<evidence type="ECO:0000313" key="2">
    <source>
        <dbReference type="EMBL" id="OGM08421.1"/>
    </source>
</evidence>
<evidence type="ECO:0000259" key="1">
    <source>
        <dbReference type="Pfam" id="PF07007"/>
    </source>
</evidence>
<proteinExistence type="predicted"/>
<name>A0A1F7X0D5_9BACT</name>
<dbReference type="PANTHER" id="PTHR39176">
    <property type="entry name" value="PERIPLASMIC PROTEIN-RELATED"/>
    <property type="match status" value="1"/>
</dbReference>
<organism evidence="2 3">
    <name type="scientific">Candidatus Wallbacteria bacterium GWC2_49_35</name>
    <dbReference type="NCBI Taxonomy" id="1817813"/>
    <lineage>
        <taxon>Bacteria</taxon>
        <taxon>Candidatus Walliibacteriota</taxon>
    </lineage>
</organism>
<dbReference type="EMBL" id="MGFH01000014">
    <property type="protein sequence ID" value="OGM08421.1"/>
    <property type="molecule type" value="Genomic_DNA"/>
</dbReference>
<accession>A0A1F7X0D5</accession>
<reference evidence="2 3" key="1">
    <citation type="journal article" date="2016" name="Nat. Commun.">
        <title>Thousands of microbial genomes shed light on interconnected biogeochemical processes in an aquifer system.</title>
        <authorList>
            <person name="Anantharaman K."/>
            <person name="Brown C.T."/>
            <person name="Hug L.A."/>
            <person name="Sharon I."/>
            <person name="Castelle C.J."/>
            <person name="Probst A.J."/>
            <person name="Thomas B.C."/>
            <person name="Singh A."/>
            <person name="Wilkins M.J."/>
            <person name="Karaoz U."/>
            <person name="Brodie E.L."/>
            <person name="Williams K.H."/>
            <person name="Hubbard S.S."/>
            <person name="Banfield J.F."/>
        </authorList>
    </citation>
    <scope>NUCLEOTIDE SEQUENCE [LARGE SCALE GENOMIC DNA]</scope>
</reference>